<dbReference type="HOGENOM" id="CLU_002639_5_3_1"/>
<dbReference type="EMBL" id="KN847495">
    <property type="protein sequence ID" value="KIW15309.1"/>
    <property type="molecule type" value="Genomic_DNA"/>
</dbReference>
<dbReference type="Proteomes" id="UP000053328">
    <property type="component" value="Unassembled WGS sequence"/>
</dbReference>
<dbReference type="AlphaFoldDB" id="A0A0D2BVJ6"/>
<dbReference type="OrthoDB" id="5125733at2759"/>
<evidence type="ECO:0000313" key="2">
    <source>
        <dbReference type="EMBL" id="KIW15309.1"/>
    </source>
</evidence>
<dbReference type="STRING" id="91928.A0A0D2BVJ6"/>
<dbReference type="Pfam" id="PF06985">
    <property type="entry name" value="HET"/>
    <property type="match status" value="1"/>
</dbReference>
<sequence length="531" mass="59932">MDASVVAKVKEWIGHCLTTHLACRALVPRQVRYPTRLLDVRAWHQTGILNIIQVPKGFDSDYVALSYCWGKKDDWWIQYVEASQQGGWEIEGDKMPQTYQDAVAACIALGYSYLWVDCLCIKQGDMDDWLTESAKMSDVYTNAILVISASDAVSCGAGFLQDRPPLQRDGAVMHILDDDGTVGLARLCPPNTDFQTLVGDGPVAQRAWCLQERQLAPRVLHICQAEVFFECVRCRRYESEKIPGAEFDTSDESGYHFNIPDRNFHSEAKGKPPGNVVDVLSWFVIVQDYANRSLFDAGDKLIAIAGLARRAHDIIKGDYLAGIWRKYVHFGLAWMVENTAIATRAPESPYRAPSWSWASMDGPVTWKDLGHDMIAKSDYVKTAMDIMDTTVRLAASDPFGAVLHAELIVSGQLRTASSDMLLHNEVLHYQIWERESRYWPPSIRGWYLEDEKRPWKNEERICLNIMTREVFGNSEELVHTVLLLEIAQGPNSDGAHGDGLDNIKTYKRVGYGEIMAADFFDDCPAQRLRLV</sequence>
<evidence type="ECO:0000259" key="1">
    <source>
        <dbReference type="Pfam" id="PF06985"/>
    </source>
</evidence>
<dbReference type="GeneID" id="27332437"/>
<dbReference type="RefSeq" id="XP_016235525.1">
    <property type="nucleotide sequence ID" value="XM_016379698.1"/>
</dbReference>
<organism evidence="2 3">
    <name type="scientific">Exophiala spinifera</name>
    <dbReference type="NCBI Taxonomy" id="91928"/>
    <lineage>
        <taxon>Eukaryota</taxon>
        <taxon>Fungi</taxon>
        <taxon>Dikarya</taxon>
        <taxon>Ascomycota</taxon>
        <taxon>Pezizomycotina</taxon>
        <taxon>Eurotiomycetes</taxon>
        <taxon>Chaetothyriomycetidae</taxon>
        <taxon>Chaetothyriales</taxon>
        <taxon>Herpotrichiellaceae</taxon>
        <taxon>Exophiala</taxon>
    </lineage>
</organism>
<dbReference type="PANTHER" id="PTHR33112">
    <property type="entry name" value="DOMAIN PROTEIN, PUTATIVE-RELATED"/>
    <property type="match status" value="1"/>
</dbReference>
<reference evidence="2 3" key="1">
    <citation type="submission" date="2015-01" db="EMBL/GenBank/DDBJ databases">
        <title>The Genome Sequence of Exophiala spinifera CBS89968.</title>
        <authorList>
            <consortium name="The Broad Institute Genomics Platform"/>
            <person name="Cuomo C."/>
            <person name="de Hoog S."/>
            <person name="Gorbushina A."/>
            <person name="Stielow B."/>
            <person name="Teixiera M."/>
            <person name="Abouelleil A."/>
            <person name="Chapman S.B."/>
            <person name="Priest M."/>
            <person name="Young S.K."/>
            <person name="Wortman J."/>
            <person name="Nusbaum C."/>
            <person name="Birren B."/>
        </authorList>
    </citation>
    <scope>NUCLEOTIDE SEQUENCE [LARGE SCALE GENOMIC DNA]</scope>
    <source>
        <strain evidence="2 3">CBS 89968</strain>
    </source>
</reference>
<name>A0A0D2BVJ6_9EURO</name>
<protein>
    <recommendedName>
        <fullName evidence="1">Heterokaryon incompatibility domain-containing protein</fullName>
    </recommendedName>
</protein>
<dbReference type="VEuPathDB" id="FungiDB:PV08_05354"/>
<evidence type="ECO:0000313" key="3">
    <source>
        <dbReference type="Proteomes" id="UP000053328"/>
    </source>
</evidence>
<dbReference type="PANTHER" id="PTHR33112:SF16">
    <property type="entry name" value="HETEROKARYON INCOMPATIBILITY DOMAIN-CONTAINING PROTEIN"/>
    <property type="match status" value="1"/>
</dbReference>
<dbReference type="InterPro" id="IPR010730">
    <property type="entry name" value="HET"/>
</dbReference>
<gene>
    <name evidence="2" type="ORF">PV08_05354</name>
</gene>
<accession>A0A0D2BVJ6</accession>
<proteinExistence type="predicted"/>
<feature type="domain" description="Heterokaryon incompatibility" evidence="1">
    <location>
        <begin position="62"/>
        <end position="212"/>
    </location>
</feature>
<keyword evidence="3" id="KW-1185">Reference proteome</keyword>